<reference evidence="1 2" key="1">
    <citation type="submission" date="2018-10" db="EMBL/GenBank/DDBJ databases">
        <authorList>
            <person name="Chen X."/>
        </authorList>
    </citation>
    <scope>NUCLEOTIDE SEQUENCE [LARGE SCALE GENOMIC DNA]</scope>
    <source>
        <strain evidence="1 2">YIM 102668</strain>
    </source>
</reference>
<evidence type="ECO:0000313" key="1">
    <source>
        <dbReference type="EMBL" id="RLZ09731.1"/>
    </source>
</evidence>
<keyword evidence="2" id="KW-1185">Reference proteome</keyword>
<accession>A0A3L9MA87</accession>
<proteinExistence type="predicted"/>
<organism evidence="1 2">
    <name type="scientific">Faecalibacter macacae</name>
    <dbReference type="NCBI Taxonomy" id="1859289"/>
    <lineage>
        <taxon>Bacteria</taxon>
        <taxon>Pseudomonadati</taxon>
        <taxon>Bacteroidota</taxon>
        <taxon>Flavobacteriia</taxon>
        <taxon>Flavobacteriales</taxon>
        <taxon>Weeksellaceae</taxon>
        <taxon>Faecalibacter</taxon>
    </lineage>
</organism>
<gene>
    <name evidence="1" type="ORF">EAH69_08055</name>
</gene>
<dbReference type="AlphaFoldDB" id="A0A3L9MA87"/>
<protein>
    <submittedName>
        <fullName evidence="1">Uncharacterized protein</fullName>
    </submittedName>
</protein>
<dbReference type="EMBL" id="RDOJ01000009">
    <property type="protein sequence ID" value="RLZ09731.1"/>
    <property type="molecule type" value="Genomic_DNA"/>
</dbReference>
<dbReference type="Proteomes" id="UP000275348">
    <property type="component" value="Unassembled WGS sequence"/>
</dbReference>
<comment type="caution">
    <text evidence="1">The sequence shown here is derived from an EMBL/GenBank/DDBJ whole genome shotgun (WGS) entry which is preliminary data.</text>
</comment>
<sequence length="84" mass="9926">MSEANIKILKQCLNCGNMFEAHKTTTKYCTHKCNSQHYKLRKRLEQKSEIEQAPILNTKFKSVTKQLPSWLNDYNTNDKKIEHI</sequence>
<name>A0A3L9MA87_9FLAO</name>
<evidence type="ECO:0000313" key="2">
    <source>
        <dbReference type="Proteomes" id="UP000275348"/>
    </source>
</evidence>